<evidence type="ECO:0000256" key="6">
    <source>
        <dbReference type="ARBA" id="ARBA00040390"/>
    </source>
</evidence>
<organism evidence="8 9">
    <name type="scientific">Dunaliella salina</name>
    <name type="common">Green alga</name>
    <name type="synonym">Protococcus salinus</name>
    <dbReference type="NCBI Taxonomy" id="3046"/>
    <lineage>
        <taxon>Eukaryota</taxon>
        <taxon>Viridiplantae</taxon>
        <taxon>Chlorophyta</taxon>
        <taxon>core chlorophytes</taxon>
        <taxon>Chlorophyceae</taxon>
        <taxon>CS clade</taxon>
        <taxon>Chlamydomonadales</taxon>
        <taxon>Dunaliellaceae</taxon>
        <taxon>Dunaliella</taxon>
    </lineage>
</organism>
<reference evidence="8" key="1">
    <citation type="submission" date="2017-08" db="EMBL/GenBank/DDBJ databases">
        <authorList>
            <person name="Polle J.E."/>
            <person name="Barry K."/>
            <person name="Cushman J."/>
            <person name="Schmutz J."/>
            <person name="Tran D."/>
            <person name="Hathwaick L.T."/>
            <person name="Yim W.C."/>
            <person name="Jenkins J."/>
            <person name="Mckie-Krisberg Z.M."/>
            <person name="Prochnik S."/>
            <person name="Lindquist E."/>
            <person name="Dockter R.B."/>
            <person name="Adam C."/>
            <person name="Molina H."/>
            <person name="Bunkerborg J."/>
            <person name="Jin E."/>
            <person name="Buchheim M."/>
            <person name="Magnuson J."/>
        </authorList>
    </citation>
    <scope>NUCLEOTIDE SEQUENCE</scope>
    <source>
        <strain evidence="8">CCAP 19/18</strain>
    </source>
</reference>
<evidence type="ECO:0000256" key="7">
    <source>
        <dbReference type="PROSITE-ProRule" id="PRU00221"/>
    </source>
</evidence>
<dbReference type="PANTHER" id="PTHR19877">
    <property type="entry name" value="EUKARYOTIC TRANSLATION INITIATION FACTOR 3 SUBUNIT I"/>
    <property type="match status" value="1"/>
</dbReference>
<keyword evidence="2" id="KW-0507">mRNA processing</keyword>
<evidence type="ECO:0000256" key="5">
    <source>
        <dbReference type="ARBA" id="ARBA00038394"/>
    </source>
</evidence>
<name>A0ABQ7H7N5_DUNSA</name>
<feature type="repeat" description="WD" evidence="7">
    <location>
        <begin position="252"/>
        <end position="283"/>
    </location>
</feature>
<evidence type="ECO:0000313" key="8">
    <source>
        <dbReference type="EMBL" id="KAF5842869.1"/>
    </source>
</evidence>
<evidence type="ECO:0000313" key="9">
    <source>
        <dbReference type="Proteomes" id="UP000815325"/>
    </source>
</evidence>
<dbReference type="Gene3D" id="2.130.10.10">
    <property type="entry name" value="YVTN repeat-like/Quinoprotein amine dehydrogenase"/>
    <property type="match status" value="1"/>
</dbReference>
<evidence type="ECO:0000256" key="4">
    <source>
        <dbReference type="ARBA" id="ARBA00023187"/>
    </source>
</evidence>
<evidence type="ECO:0000256" key="1">
    <source>
        <dbReference type="ARBA" id="ARBA00022574"/>
    </source>
</evidence>
<dbReference type="Pfam" id="PF00400">
    <property type="entry name" value="WD40"/>
    <property type="match status" value="3"/>
</dbReference>
<sequence>MCNPECSCPAAVRAEHGCPAAGHLTWKNQGSGGRLPIMLGMRGGAVWSCTLNKAALLCATGSADFSARLWDACSGNQLHEWQHNHIVRSTAFASDSSKLATGGMEKFVRLFDVGKPEAAPETLPVQGSGIRCLTWVQNDSILLCSLADHKGIQAFDMRTKQIVSKRLVLRSVSTHASLSTSMASFDGNHLTSAEGKVVRFFDISGNSGSIQQVKEHRLPRANAESATYCPSKRVFAAGGEDIYDTGAELDCNKGHHGPVHAVRFAPTYEMYASGSEDGTIRVWPMAGPAVENGK</sequence>
<protein>
    <recommendedName>
        <fullName evidence="6">Serine-threonine kinase receptor-associated protein</fullName>
    </recommendedName>
</protein>
<keyword evidence="4" id="KW-0508">mRNA splicing</keyword>
<dbReference type="SUPFAM" id="SSF50978">
    <property type="entry name" value="WD40 repeat-like"/>
    <property type="match status" value="1"/>
</dbReference>
<keyword evidence="9" id="KW-1185">Reference proteome</keyword>
<dbReference type="PROSITE" id="PS50082">
    <property type="entry name" value="WD_REPEATS_2"/>
    <property type="match status" value="1"/>
</dbReference>
<dbReference type="PROSITE" id="PS50294">
    <property type="entry name" value="WD_REPEATS_REGION"/>
    <property type="match status" value="1"/>
</dbReference>
<evidence type="ECO:0000256" key="2">
    <source>
        <dbReference type="ARBA" id="ARBA00022664"/>
    </source>
</evidence>
<dbReference type="SMART" id="SM00320">
    <property type="entry name" value="WD40"/>
    <property type="match status" value="4"/>
</dbReference>
<dbReference type="InterPro" id="IPR001680">
    <property type="entry name" value="WD40_rpt"/>
</dbReference>
<keyword evidence="3" id="KW-0677">Repeat</keyword>
<dbReference type="EMBL" id="MU069453">
    <property type="protein sequence ID" value="KAF5842869.1"/>
    <property type="molecule type" value="Genomic_DNA"/>
</dbReference>
<dbReference type="Proteomes" id="UP000815325">
    <property type="component" value="Unassembled WGS sequence"/>
</dbReference>
<gene>
    <name evidence="8" type="ORF">DUNSADRAFT_4328</name>
</gene>
<evidence type="ECO:0000256" key="3">
    <source>
        <dbReference type="ARBA" id="ARBA00022737"/>
    </source>
</evidence>
<dbReference type="InterPro" id="IPR036322">
    <property type="entry name" value="WD40_repeat_dom_sf"/>
</dbReference>
<dbReference type="PANTHER" id="PTHR19877:SF13">
    <property type="entry name" value="SERINE-THREONINE KINASE RECEPTOR-ASSOCIATED PROTEIN"/>
    <property type="match status" value="1"/>
</dbReference>
<accession>A0ABQ7H7N5</accession>
<dbReference type="InterPro" id="IPR015943">
    <property type="entry name" value="WD40/YVTN_repeat-like_dom_sf"/>
</dbReference>
<keyword evidence="1 7" id="KW-0853">WD repeat</keyword>
<comment type="caution">
    <text evidence="8">The sequence shown here is derived from an EMBL/GenBank/DDBJ whole genome shotgun (WGS) entry which is preliminary data.</text>
</comment>
<proteinExistence type="inferred from homology"/>
<comment type="similarity">
    <text evidence="5">Belongs to the WD repeat STRAP family.</text>
</comment>